<dbReference type="InterPro" id="IPR016032">
    <property type="entry name" value="Sig_transdc_resp-reg_C-effctor"/>
</dbReference>
<dbReference type="SUPFAM" id="SSF48452">
    <property type="entry name" value="TPR-like"/>
    <property type="match status" value="1"/>
</dbReference>
<dbReference type="SMART" id="SM00382">
    <property type="entry name" value="AAA"/>
    <property type="match status" value="1"/>
</dbReference>
<dbReference type="Gene3D" id="1.10.10.10">
    <property type="entry name" value="Winged helix-like DNA-binding domain superfamily/Winged helix DNA-binding domain"/>
    <property type="match status" value="1"/>
</dbReference>
<organism evidence="4 5">
    <name type="scientific">Nocardioides agariphilus</name>
    <dbReference type="NCBI Taxonomy" id="433664"/>
    <lineage>
        <taxon>Bacteria</taxon>
        <taxon>Bacillati</taxon>
        <taxon>Actinomycetota</taxon>
        <taxon>Actinomycetes</taxon>
        <taxon>Propionibacteriales</taxon>
        <taxon>Nocardioidaceae</taxon>
        <taxon>Nocardioides</taxon>
    </lineage>
</organism>
<dbReference type="Pfam" id="PF00196">
    <property type="entry name" value="GerE"/>
    <property type="match status" value="1"/>
</dbReference>
<keyword evidence="1" id="KW-0547">Nucleotide-binding</keyword>
<dbReference type="SMART" id="SM00421">
    <property type="entry name" value="HTH_LUXR"/>
    <property type="match status" value="1"/>
</dbReference>
<dbReference type="InterPro" id="IPR000792">
    <property type="entry name" value="Tscrpt_reg_LuxR_C"/>
</dbReference>
<dbReference type="InterPro" id="IPR003593">
    <property type="entry name" value="AAA+_ATPase"/>
</dbReference>
<dbReference type="Proteomes" id="UP000660668">
    <property type="component" value="Unassembled WGS sequence"/>
</dbReference>
<dbReference type="Pfam" id="PF13191">
    <property type="entry name" value="AAA_16"/>
    <property type="match status" value="1"/>
</dbReference>
<dbReference type="RefSeq" id="WP_194695559.1">
    <property type="nucleotide sequence ID" value="NZ_JADKPO010000006.1"/>
</dbReference>
<feature type="domain" description="HTH luxR-type" evidence="3">
    <location>
        <begin position="791"/>
        <end position="856"/>
    </location>
</feature>
<dbReference type="InterPro" id="IPR027417">
    <property type="entry name" value="P-loop_NTPase"/>
</dbReference>
<dbReference type="EMBL" id="JADKPO010000006">
    <property type="protein sequence ID" value="MBF4767423.1"/>
    <property type="molecule type" value="Genomic_DNA"/>
</dbReference>
<dbReference type="PROSITE" id="PS50043">
    <property type="entry name" value="HTH_LUXR_2"/>
    <property type="match status" value="1"/>
</dbReference>
<proteinExistence type="predicted"/>
<gene>
    <name evidence="4" type="ORF">ISU10_06545</name>
</gene>
<evidence type="ECO:0000313" key="4">
    <source>
        <dbReference type="EMBL" id="MBF4767423.1"/>
    </source>
</evidence>
<dbReference type="PRINTS" id="PR00038">
    <property type="entry name" value="HTHLUXR"/>
</dbReference>
<evidence type="ECO:0000313" key="5">
    <source>
        <dbReference type="Proteomes" id="UP000660668"/>
    </source>
</evidence>
<evidence type="ECO:0000259" key="3">
    <source>
        <dbReference type="PROSITE" id="PS50043"/>
    </source>
</evidence>
<dbReference type="InterPro" id="IPR011990">
    <property type="entry name" value="TPR-like_helical_dom_sf"/>
</dbReference>
<keyword evidence="5" id="KW-1185">Reference proteome</keyword>
<accession>A0A930VM81</accession>
<evidence type="ECO:0000256" key="1">
    <source>
        <dbReference type="ARBA" id="ARBA00022741"/>
    </source>
</evidence>
<dbReference type="GO" id="GO:0005737">
    <property type="term" value="C:cytoplasm"/>
    <property type="evidence" value="ECO:0007669"/>
    <property type="project" value="TreeGrafter"/>
</dbReference>
<name>A0A930VM81_9ACTN</name>
<evidence type="ECO:0000256" key="2">
    <source>
        <dbReference type="ARBA" id="ARBA00022840"/>
    </source>
</evidence>
<dbReference type="InterPro" id="IPR041664">
    <property type="entry name" value="AAA_16"/>
</dbReference>
<dbReference type="InterPro" id="IPR036388">
    <property type="entry name" value="WH-like_DNA-bd_sf"/>
</dbReference>
<dbReference type="PANTHER" id="PTHR16305:SF28">
    <property type="entry name" value="GUANYLATE CYCLASE DOMAIN-CONTAINING PROTEIN"/>
    <property type="match status" value="1"/>
</dbReference>
<dbReference type="GO" id="GO:0005524">
    <property type="term" value="F:ATP binding"/>
    <property type="evidence" value="ECO:0007669"/>
    <property type="project" value="UniProtKB-KW"/>
</dbReference>
<dbReference type="Gene3D" id="1.25.40.10">
    <property type="entry name" value="Tetratricopeptide repeat domain"/>
    <property type="match status" value="1"/>
</dbReference>
<dbReference type="GO" id="GO:0006355">
    <property type="term" value="P:regulation of DNA-templated transcription"/>
    <property type="evidence" value="ECO:0007669"/>
    <property type="project" value="InterPro"/>
</dbReference>
<dbReference type="GO" id="GO:0003677">
    <property type="term" value="F:DNA binding"/>
    <property type="evidence" value="ECO:0007669"/>
    <property type="project" value="InterPro"/>
</dbReference>
<keyword evidence="2" id="KW-0067">ATP-binding</keyword>
<dbReference type="SUPFAM" id="SSF46894">
    <property type="entry name" value="C-terminal effector domain of the bipartite response regulators"/>
    <property type="match status" value="1"/>
</dbReference>
<comment type="caution">
    <text evidence="4">The sequence shown here is derived from an EMBL/GenBank/DDBJ whole genome shotgun (WGS) entry which is preliminary data.</text>
</comment>
<dbReference type="SUPFAM" id="SSF52540">
    <property type="entry name" value="P-loop containing nucleoside triphosphate hydrolases"/>
    <property type="match status" value="1"/>
</dbReference>
<reference evidence="4" key="1">
    <citation type="submission" date="2020-11" db="EMBL/GenBank/DDBJ databases">
        <title>Nocardioides cynanchi sp. nov., isolated from soil of rhizosphere of Cynanchum wilfordii.</title>
        <authorList>
            <person name="Lee J.-S."/>
            <person name="Suh M.K."/>
            <person name="Kim J.-S."/>
        </authorList>
    </citation>
    <scope>NUCLEOTIDE SEQUENCE</scope>
    <source>
        <strain evidence="4">KCTC 19276</strain>
    </source>
</reference>
<dbReference type="CDD" id="cd06170">
    <property type="entry name" value="LuxR_C_like"/>
    <property type="match status" value="1"/>
</dbReference>
<dbReference type="AlphaFoldDB" id="A0A930VM81"/>
<dbReference type="Gene3D" id="3.40.50.300">
    <property type="entry name" value="P-loop containing nucleotide triphosphate hydrolases"/>
    <property type="match status" value="1"/>
</dbReference>
<dbReference type="GO" id="GO:0004016">
    <property type="term" value="F:adenylate cyclase activity"/>
    <property type="evidence" value="ECO:0007669"/>
    <property type="project" value="TreeGrafter"/>
</dbReference>
<dbReference type="PANTHER" id="PTHR16305">
    <property type="entry name" value="TESTICULAR SOLUBLE ADENYLYL CYCLASE"/>
    <property type="match status" value="1"/>
</dbReference>
<protein>
    <submittedName>
        <fullName evidence="4">AAA family ATPase</fullName>
    </submittedName>
</protein>
<sequence>MQVLERELQLGALEEYAADARRGDGRLVLVSGEAGIGKSTLVDAFVDALPDARVAWSACGGMFTPSALGPLRDVADQWGGAVQVACTDGVPREARFSALLTAIREHDGLSVLVIEDLHFADEATLDLVGHLSRRLRRLATLVIATYRDDGLAENHALREAVGEASTQRSTRRISLPPLTSTAIEELSAGTGHPADEVHVLTGGNPFFVAEVLRSEGDELPASARDAVLARAERLTPTGREVLDAAALIGERVEFALLERVTGATDEALDEPVRAGLLIADGPLLRFRHEIARRAVGVEVSPRRAAALHTGILAALQDLGVSDDARLAHHAAGAFDAESTVRHARRAGDRSAALASRREAVAQYERALRFVPADRPLVRADLLDKLAAQLSALDQFDRAATALEESLALWRSGAVPLKEGDALRRLSTAYYRLCRGDEERAAAREALAVLEPLGPSRELAWALARLAGEFMDVDAEVSLLHAARARDLAEALDLPDVASDALNTMACVEYDRSERWYDWIREALDIALTHALHEQAGRALANVQSMLVDAMRYSEAERYFREGMTYCEENDNHTSGLCLAGGQAGLLAATGRWHEVESIAAGPLSGDRSSPINRVTFLVPLGQARARRGAAGVWECLDEATRSTDASGIASYATICRQARAEARWLAGEHEQALEELEKATAFATTVTSEQKNVELLRYRISEGAEGEAVGLLGPFAAEVKGDIHEAVRLWDAVGRPYDAAMALLGSDDEQDLVDALSRLDALGAVPAAAMVRRKLRAAGARVVPAGPRSATRGHPQGLTAREQEVLGLLGEGLSDADIAARLVISPRTVHHHVGSVLTKLGVANRHQAAAYSGNGHPLARHG</sequence>